<dbReference type="InterPro" id="IPR010920">
    <property type="entry name" value="LSM_dom_sf"/>
</dbReference>
<feature type="compositionally biased region" description="Pro residues" evidence="11">
    <location>
        <begin position="162"/>
        <end position="268"/>
    </location>
</feature>
<keyword evidence="6" id="KW-0694">RNA-binding</keyword>
<comment type="similarity">
    <text evidence="3">Belongs to the snRNP SmB/SmN family.</text>
</comment>
<dbReference type="Gene3D" id="2.30.30.100">
    <property type="match status" value="1"/>
</dbReference>
<dbReference type="GO" id="GO:0046540">
    <property type="term" value="C:U4/U6 x U5 tri-snRNP complex"/>
    <property type="evidence" value="ECO:0007669"/>
    <property type="project" value="TreeGrafter"/>
</dbReference>
<dbReference type="InterPro" id="IPR001163">
    <property type="entry name" value="Sm_dom_euk/arc"/>
</dbReference>
<evidence type="ECO:0000256" key="2">
    <source>
        <dbReference type="ARBA" id="ARBA00004496"/>
    </source>
</evidence>
<reference evidence="13 14" key="1">
    <citation type="journal article" date="2024" name="Nat. Commun.">
        <title>Phylogenomics reveals the evolutionary origins of lichenization in chlorophyte algae.</title>
        <authorList>
            <person name="Puginier C."/>
            <person name="Libourel C."/>
            <person name="Otte J."/>
            <person name="Skaloud P."/>
            <person name="Haon M."/>
            <person name="Grisel S."/>
            <person name="Petersen M."/>
            <person name="Berrin J.G."/>
            <person name="Delaux P.M."/>
            <person name="Dal Grande F."/>
            <person name="Keller J."/>
        </authorList>
    </citation>
    <scope>NUCLEOTIDE SEQUENCE [LARGE SCALE GENOMIC DNA]</scope>
    <source>
        <strain evidence="13 14">SAG 245.80</strain>
    </source>
</reference>
<dbReference type="SUPFAM" id="SSF47095">
    <property type="entry name" value="HMG-box"/>
    <property type="match status" value="1"/>
</dbReference>
<proteinExistence type="inferred from homology"/>
<evidence type="ECO:0000313" key="13">
    <source>
        <dbReference type="EMBL" id="KAK9825877.1"/>
    </source>
</evidence>
<keyword evidence="14" id="KW-1185">Reference proteome</keyword>
<keyword evidence="9" id="KW-0687">Ribonucleoprotein</keyword>
<dbReference type="InterPro" id="IPR036910">
    <property type="entry name" value="HMG_box_dom_sf"/>
</dbReference>
<keyword evidence="4" id="KW-0963">Cytoplasm</keyword>
<accession>A0AAW1QWJ8</accession>
<sequence length="339" mass="35136">MSISKTSKLLQYINYRMRVTITDGRQMVGRFMAFDRHMNLVLGDAEEYRTLPPKKGRSEEDREERRVLGLVLLRGDEVISICIEGPPPADSLVKAKGAAAAGPGVGRAAGRGLPAAPPGQAPVGLAGPARGIGGPAPGQMLPRPQVSAAPVMRPPAAALPAAGPPQPGGPPRPGGPPMMPPGGYPPPGSRPPPPGGFPPPMGFRPGMPPPGFRPGMPPPPGMFRPGMPPPPFPGGMPPGGFPGGPPPPGGFGPPGARPPPNFRPPPQHSAPVNVRATSLSATPGSTELQKTLPRPPAWPKHGPNKNISAFILFSQDERNPLKARQPDLSFGEESCNRGK</sequence>
<dbReference type="CDD" id="cd01717">
    <property type="entry name" value="Sm_B"/>
    <property type="match status" value="1"/>
</dbReference>
<feature type="compositionally biased region" description="Polar residues" evidence="11">
    <location>
        <begin position="275"/>
        <end position="289"/>
    </location>
</feature>
<dbReference type="GO" id="GO:0005682">
    <property type="term" value="C:U5 snRNP"/>
    <property type="evidence" value="ECO:0007669"/>
    <property type="project" value="TreeGrafter"/>
</dbReference>
<keyword evidence="7" id="KW-0508">mRNA splicing</keyword>
<dbReference type="InterPro" id="IPR047575">
    <property type="entry name" value="Sm"/>
</dbReference>
<evidence type="ECO:0000256" key="8">
    <source>
        <dbReference type="ARBA" id="ARBA00023242"/>
    </source>
</evidence>
<comment type="subcellular location">
    <subcellularLocation>
        <location evidence="2">Cytoplasm</location>
    </subcellularLocation>
    <subcellularLocation>
        <location evidence="1">Nucleus</location>
    </subcellularLocation>
</comment>
<name>A0AAW1QWJ8_9CHLO</name>
<comment type="caution">
    <text evidence="13">The sequence shown here is derived from an EMBL/GenBank/DDBJ whole genome shotgun (WGS) entry which is preliminary data.</text>
</comment>
<evidence type="ECO:0000256" key="3">
    <source>
        <dbReference type="ARBA" id="ARBA00009123"/>
    </source>
</evidence>
<evidence type="ECO:0000313" key="14">
    <source>
        <dbReference type="Proteomes" id="UP001445335"/>
    </source>
</evidence>
<evidence type="ECO:0000256" key="1">
    <source>
        <dbReference type="ARBA" id="ARBA00004123"/>
    </source>
</evidence>
<dbReference type="GO" id="GO:0005687">
    <property type="term" value="C:U4 snRNP"/>
    <property type="evidence" value="ECO:0007669"/>
    <property type="project" value="TreeGrafter"/>
</dbReference>
<dbReference type="AlphaFoldDB" id="A0AAW1QWJ8"/>
<protein>
    <recommendedName>
        <fullName evidence="10">Sm protein B</fullName>
    </recommendedName>
</protein>
<evidence type="ECO:0000256" key="7">
    <source>
        <dbReference type="ARBA" id="ARBA00023187"/>
    </source>
</evidence>
<dbReference type="Pfam" id="PF01423">
    <property type="entry name" value="LSM"/>
    <property type="match status" value="1"/>
</dbReference>
<dbReference type="PANTHER" id="PTHR10701">
    <property type="entry name" value="SMALL NUCLEAR RIBONUCLEOPROTEIN-ASSOCIATED PROTEIN B AND N"/>
    <property type="match status" value="1"/>
</dbReference>
<dbReference type="PROSITE" id="PS52002">
    <property type="entry name" value="SM"/>
    <property type="match status" value="1"/>
</dbReference>
<gene>
    <name evidence="13" type="ORF">WJX81_000251</name>
</gene>
<dbReference type="InterPro" id="IPR050914">
    <property type="entry name" value="snRNP_SmB/NAA38-like"/>
</dbReference>
<dbReference type="GO" id="GO:0071004">
    <property type="term" value="C:U2-type prespliceosome"/>
    <property type="evidence" value="ECO:0007669"/>
    <property type="project" value="TreeGrafter"/>
</dbReference>
<keyword evidence="5" id="KW-0507">mRNA processing</keyword>
<dbReference type="SMART" id="SM00651">
    <property type="entry name" value="Sm"/>
    <property type="match status" value="1"/>
</dbReference>
<dbReference type="GO" id="GO:0005737">
    <property type="term" value="C:cytoplasm"/>
    <property type="evidence" value="ECO:0007669"/>
    <property type="project" value="UniProtKB-SubCell"/>
</dbReference>
<dbReference type="EMBL" id="JALJOU010000069">
    <property type="protein sequence ID" value="KAK9825877.1"/>
    <property type="molecule type" value="Genomic_DNA"/>
</dbReference>
<evidence type="ECO:0000259" key="12">
    <source>
        <dbReference type="PROSITE" id="PS52002"/>
    </source>
</evidence>
<evidence type="ECO:0000256" key="9">
    <source>
        <dbReference type="ARBA" id="ARBA00023274"/>
    </source>
</evidence>
<dbReference type="GO" id="GO:0071013">
    <property type="term" value="C:catalytic step 2 spliceosome"/>
    <property type="evidence" value="ECO:0007669"/>
    <property type="project" value="TreeGrafter"/>
</dbReference>
<evidence type="ECO:0000256" key="10">
    <source>
        <dbReference type="ARBA" id="ARBA00041355"/>
    </source>
</evidence>
<dbReference type="GO" id="GO:0005686">
    <property type="term" value="C:U2 snRNP"/>
    <property type="evidence" value="ECO:0007669"/>
    <property type="project" value="TreeGrafter"/>
</dbReference>
<feature type="region of interest" description="Disordered" evidence="11">
    <location>
        <begin position="155"/>
        <end position="303"/>
    </location>
</feature>
<evidence type="ECO:0000256" key="11">
    <source>
        <dbReference type="SAM" id="MobiDB-lite"/>
    </source>
</evidence>
<evidence type="ECO:0000256" key="5">
    <source>
        <dbReference type="ARBA" id="ARBA00022664"/>
    </source>
</evidence>
<dbReference type="PANTHER" id="PTHR10701:SF0">
    <property type="entry name" value="SMALL NUCLEAR RIBONUCLEOPROTEIN-ASSOCIATED PROTEIN B"/>
    <property type="match status" value="1"/>
</dbReference>
<dbReference type="GO" id="GO:0000398">
    <property type="term" value="P:mRNA splicing, via spliceosome"/>
    <property type="evidence" value="ECO:0007669"/>
    <property type="project" value="TreeGrafter"/>
</dbReference>
<dbReference type="GO" id="GO:0005685">
    <property type="term" value="C:U1 snRNP"/>
    <property type="evidence" value="ECO:0007669"/>
    <property type="project" value="TreeGrafter"/>
</dbReference>
<organism evidence="13 14">
    <name type="scientific">Elliptochloris bilobata</name>
    <dbReference type="NCBI Taxonomy" id="381761"/>
    <lineage>
        <taxon>Eukaryota</taxon>
        <taxon>Viridiplantae</taxon>
        <taxon>Chlorophyta</taxon>
        <taxon>core chlorophytes</taxon>
        <taxon>Trebouxiophyceae</taxon>
        <taxon>Trebouxiophyceae incertae sedis</taxon>
        <taxon>Elliptochloris clade</taxon>
        <taxon>Elliptochloris</taxon>
    </lineage>
</organism>
<feature type="region of interest" description="Disordered" evidence="11">
    <location>
        <begin position="315"/>
        <end position="339"/>
    </location>
</feature>
<evidence type="ECO:0000256" key="6">
    <source>
        <dbReference type="ARBA" id="ARBA00022884"/>
    </source>
</evidence>
<dbReference type="GO" id="GO:0070990">
    <property type="term" value="F:snRNP binding"/>
    <property type="evidence" value="ECO:0007669"/>
    <property type="project" value="TreeGrafter"/>
</dbReference>
<evidence type="ECO:0000256" key="4">
    <source>
        <dbReference type="ARBA" id="ARBA00022490"/>
    </source>
</evidence>
<dbReference type="GO" id="GO:0003723">
    <property type="term" value="F:RNA binding"/>
    <property type="evidence" value="ECO:0007669"/>
    <property type="project" value="UniProtKB-KW"/>
</dbReference>
<keyword evidence="8" id="KW-0539">Nucleus</keyword>
<feature type="domain" description="Sm" evidence="12">
    <location>
        <begin position="4"/>
        <end position="87"/>
    </location>
</feature>
<dbReference type="SUPFAM" id="SSF50182">
    <property type="entry name" value="Sm-like ribonucleoproteins"/>
    <property type="match status" value="1"/>
</dbReference>
<dbReference type="Proteomes" id="UP001445335">
    <property type="component" value="Unassembled WGS sequence"/>
</dbReference>